<sequence>MVFCGHLGDNLMLDAVALAITGISSCCLSVAQGLGTACDTYFAQTLVIVNVWIGVAANGINALLHFMLLDVWHLGLDGSALALMLSYVSMFVMTLVYIIISKTYTATWGGIIGTTDLAVQSVLMQMDNLWVQISNGLQIACAIRLGQCLGAKNLTGAQICARICIVLIATVSLLCFILVVSLHKQLPLIFTNVKEYIHREVSELAADLLSIVAAYILFDGVANVCKGVLSGTGRQAMAAAVLFTIYYVIALPISVCLMFPVNLGVGGYWLGLAVALFLAMLVFLAIVYRTDWARRADEAMERVGILGTITKNVNDGNELDEKTSVGEKVKTREIASTFGAFREEPRSVISNGMLARRLIASLTTVVILVVSIIMRLSTNLPDPFNVSYLNTTTDFPLIVANKST</sequence>
<feature type="transmembrane region" description="Helical" evidence="2">
    <location>
        <begin position="267"/>
        <end position="288"/>
    </location>
</feature>
<evidence type="ECO:0000313" key="3">
    <source>
        <dbReference type="EMBL" id="ELU15609.1"/>
    </source>
</evidence>
<dbReference type="GO" id="GO:0042910">
    <property type="term" value="F:xenobiotic transmembrane transporter activity"/>
    <property type="evidence" value="ECO:0007669"/>
    <property type="project" value="InterPro"/>
</dbReference>
<dbReference type="GO" id="GO:0015297">
    <property type="term" value="F:antiporter activity"/>
    <property type="evidence" value="ECO:0007669"/>
    <property type="project" value="InterPro"/>
</dbReference>
<name>R7VAH1_CAPTE</name>
<comment type="similarity">
    <text evidence="1">Belongs to the multi antimicrobial extrusion (MATE) (TC 2.A.66.1) family.</text>
</comment>
<keyword evidence="5" id="KW-1185">Reference proteome</keyword>
<organism evidence="3">
    <name type="scientific">Capitella teleta</name>
    <name type="common">Polychaete worm</name>
    <dbReference type="NCBI Taxonomy" id="283909"/>
    <lineage>
        <taxon>Eukaryota</taxon>
        <taxon>Metazoa</taxon>
        <taxon>Spiralia</taxon>
        <taxon>Lophotrochozoa</taxon>
        <taxon>Annelida</taxon>
        <taxon>Polychaeta</taxon>
        <taxon>Sedentaria</taxon>
        <taxon>Scolecida</taxon>
        <taxon>Capitellidae</taxon>
        <taxon>Capitella</taxon>
    </lineage>
</organism>
<evidence type="ECO:0000256" key="1">
    <source>
        <dbReference type="ARBA" id="ARBA00010199"/>
    </source>
</evidence>
<feature type="transmembrane region" description="Helical" evidence="2">
    <location>
        <begin position="80"/>
        <end position="100"/>
    </location>
</feature>
<feature type="transmembrane region" description="Helical" evidence="2">
    <location>
        <begin position="15"/>
        <end position="34"/>
    </location>
</feature>
<dbReference type="GO" id="GO:0016020">
    <property type="term" value="C:membrane"/>
    <property type="evidence" value="ECO:0007669"/>
    <property type="project" value="InterPro"/>
</dbReference>
<reference evidence="4" key="3">
    <citation type="submission" date="2015-06" db="UniProtKB">
        <authorList>
            <consortium name="EnsemblMetazoa"/>
        </authorList>
    </citation>
    <scope>IDENTIFICATION</scope>
</reference>
<dbReference type="InterPro" id="IPR002528">
    <property type="entry name" value="MATE_fam"/>
</dbReference>
<feature type="transmembrane region" description="Helical" evidence="2">
    <location>
        <begin position="46"/>
        <end position="68"/>
    </location>
</feature>
<accession>R7VAH1</accession>
<keyword evidence="2" id="KW-0812">Transmembrane</keyword>
<dbReference type="PANTHER" id="PTHR11206">
    <property type="entry name" value="MULTIDRUG RESISTANCE PROTEIN"/>
    <property type="match status" value="1"/>
</dbReference>
<dbReference type="STRING" id="283909.R7VAH1"/>
<dbReference type="EMBL" id="KB293703">
    <property type="protein sequence ID" value="ELU15609.1"/>
    <property type="molecule type" value="Genomic_DNA"/>
</dbReference>
<feature type="transmembrane region" description="Helical" evidence="2">
    <location>
        <begin position="358"/>
        <end position="377"/>
    </location>
</feature>
<gene>
    <name evidence="3" type="ORF">CAPTEDRAFT_201272</name>
</gene>
<dbReference type="AlphaFoldDB" id="R7VAH1"/>
<keyword evidence="2" id="KW-0472">Membrane</keyword>
<dbReference type="Pfam" id="PF01554">
    <property type="entry name" value="MatE"/>
    <property type="match status" value="1"/>
</dbReference>
<reference evidence="3 5" key="2">
    <citation type="journal article" date="2013" name="Nature">
        <title>Insights into bilaterian evolution from three spiralian genomes.</title>
        <authorList>
            <person name="Simakov O."/>
            <person name="Marletaz F."/>
            <person name="Cho S.J."/>
            <person name="Edsinger-Gonzales E."/>
            <person name="Havlak P."/>
            <person name="Hellsten U."/>
            <person name="Kuo D.H."/>
            <person name="Larsson T."/>
            <person name="Lv J."/>
            <person name="Arendt D."/>
            <person name="Savage R."/>
            <person name="Osoegawa K."/>
            <person name="de Jong P."/>
            <person name="Grimwood J."/>
            <person name="Chapman J.A."/>
            <person name="Shapiro H."/>
            <person name="Aerts A."/>
            <person name="Otillar R.P."/>
            <person name="Terry A.Y."/>
            <person name="Boore J.L."/>
            <person name="Grigoriev I.V."/>
            <person name="Lindberg D.R."/>
            <person name="Seaver E.C."/>
            <person name="Weisblat D.A."/>
            <person name="Putnam N.H."/>
            <person name="Rokhsar D.S."/>
        </authorList>
    </citation>
    <scope>NUCLEOTIDE SEQUENCE</scope>
    <source>
        <strain evidence="3 5">I ESC-2004</strain>
    </source>
</reference>
<dbReference type="OrthoDB" id="2126698at2759"/>
<dbReference type="Proteomes" id="UP000014760">
    <property type="component" value="Unassembled WGS sequence"/>
</dbReference>
<dbReference type="HOGENOM" id="CLU_681958_0_0_1"/>
<proteinExistence type="inferred from homology"/>
<evidence type="ECO:0000313" key="4">
    <source>
        <dbReference type="EnsemblMetazoa" id="CapteP201272"/>
    </source>
</evidence>
<reference evidence="5" key="1">
    <citation type="submission" date="2012-12" db="EMBL/GenBank/DDBJ databases">
        <authorList>
            <person name="Hellsten U."/>
            <person name="Grimwood J."/>
            <person name="Chapman J.A."/>
            <person name="Shapiro H."/>
            <person name="Aerts A."/>
            <person name="Otillar R.P."/>
            <person name="Terry A.Y."/>
            <person name="Boore J.L."/>
            <person name="Simakov O."/>
            <person name="Marletaz F."/>
            <person name="Cho S.-J."/>
            <person name="Edsinger-Gonzales E."/>
            <person name="Havlak P."/>
            <person name="Kuo D.-H."/>
            <person name="Larsson T."/>
            <person name="Lv J."/>
            <person name="Arendt D."/>
            <person name="Savage R."/>
            <person name="Osoegawa K."/>
            <person name="de Jong P."/>
            <person name="Lindberg D.R."/>
            <person name="Seaver E.C."/>
            <person name="Weisblat D.A."/>
            <person name="Putnam N.H."/>
            <person name="Grigoriev I.V."/>
            <person name="Rokhsar D.S."/>
        </authorList>
    </citation>
    <scope>NUCLEOTIDE SEQUENCE</scope>
    <source>
        <strain evidence="5">I ESC-2004</strain>
    </source>
</reference>
<feature type="transmembrane region" description="Helical" evidence="2">
    <location>
        <begin position="237"/>
        <end position="261"/>
    </location>
</feature>
<feature type="transmembrane region" description="Helical" evidence="2">
    <location>
        <begin position="204"/>
        <end position="225"/>
    </location>
</feature>
<dbReference type="EnsemblMetazoa" id="CapteT201272">
    <property type="protein sequence ID" value="CapteP201272"/>
    <property type="gene ID" value="CapteG201272"/>
</dbReference>
<evidence type="ECO:0000256" key="2">
    <source>
        <dbReference type="SAM" id="Phobius"/>
    </source>
</evidence>
<feature type="transmembrane region" description="Helical" evidence="2">
    <location>
        <begin position="159"/>
        <end position="184"/>
    </location>
</feature>
<dbReference type="EMBL" id="AMQN01017955">
    <property type="status" value="NOT_ANNOTATED_CDS"/>
    <property type="molecule type" value="Genomic_DNA"/>
</dbReference>
<dbReference type="OMA" id="VEGWIFM"/>
<protein>
    <recommendedName>
        <fullName evidence="6">Multidrug and toxin extrusion protein</fullName>
    </recommendedName>
</protein>
<evidence type="ECO:0008006" key="6">
    <source>
        <dbReference type="Google" id="ProtNLM"/>
    </source>
</evidence>
<keyword evidence="2" id="KW-1133">Transmembrane helix</keyword>
<evidence type="ECO:0000313" key="5">
    <source>
        <dbReference type="Proteomes" id="UP000014760"/>
    </source>
</evidence>